<dbReference type="PANTHER" id="PTHR37984:SF5">
    <property type="entry name" value="PROTEIN NYNRIN-LIKE"/>
    <property type="match status" value="1"/>
</dbReference>
<organism evidence="10">
    <name type="scientific">Vitis vinifera</name>
    <name type="common">Grape</name>
    <dbReference type="NCBI Taxonomy" id="29760"/>
    <lineage>
        <taxon>Eukaryota</taxon>
        <taxon>Viridiplantae</taxon>
        <taxon>Streptophyta</taxon>
        <taxon>Embryophyta</taxon>
        <taxon>Tracheophyta</taxon>
        <taxon>Spermatophyta</taxon>
        <taxon>Magnoliopsida</taxon>
        <taxon>eudicotyledons</taxon>
        <taxon>Gunneridae</taxon>
        <taxon>Pentapetalae</taxon>
        <taxon>rosids</taxon>
        <taxon>Vitales</taxon>
        <taxon>Vitaceae</taxon>
        <taxon>Viteae</taxon>
        <taxon>Vitis</taxon>
    </lineage>
</organism>
<accession>A5CBU1</accession>
<evidence type="ECO:0000256" key="3">
    <source>
        <dbReference type="ARBA" id="ARBA00022695"/>
    </source>
</evidence>
<keyword evidence="2" id="KW-0808">Transferase</keyword>
<dbReference type="Gene3D" id="3.30.420.10">
    <property type="entry name" value="Ribonuclease H-like superfamily/Ribonuclease H"/>
    <property type="match status" value="1"/>
</dbReference>
<keyword evidence="3" id="KW-0548">Nucleotidyltransferase</keyword>
<dbReference type="SUPFAM" id="SSF53098">
    <property type="entry name" value="Ribonuclease H-like"/>
    <property type="match status" value="1"/>
</dbReference>
<dbReference type="InterPro" id="IPR000477">
    <property type="entry name" value="RT_dom"/>
</dbReference>
<dbReference type="InterPro" id="IPR043128">
    <property type="entry name" value="Rev_trsase/Diguanyl_cyclase"/>
</dbReference>
<dbReference type="Gene3D" id="2.40.70.10">
    <property type="entry name" value="Acid Proteases"/>
    <property type="match status" value="1"/>
</dbReference>
<dbReference type="InterPro" id="IPR041373">
    <property type="entry name" value="RT_RNaseH"/>
</dbReference>
<dbReference type="PROSITE" id="PS50994">
    <property type="entry name" value="INTEGRASE"/>
    <property type="match status" value="1"/>
</dbReference>
<evidence type="ECO:0000256" key="8">
    <source>
        <dbReference type="SAM" id="MobiDB-lite"/>
    </source>
</evidence>
<dbReference type="EMBL" id="AM489340">
    <property type="protein sequence ID" value="CAN77794.1"/>
    <property type="molecule type" value="Genomic_DNA"/>
</dbReference>
<dbReference type="EC" id="2.7.7.49" evidence="1"/>
<gene>
    <name evidence="10" type="ORF">VITISV_022443</name>
</gene>
<keyword evidence="6" id="KW-0378">Hydrolase</keyword>
<dbReference type="InterPro" id="IPR001584">
    <property type="entry name" value="Integrase_cat-core"/>
</dbReference>
<name>A5CBU1_VITVI</name>
<feature type="compositionally biased region" description="Basic and acidic residues" evidence="8">
    <location>
        <begin position="58"/>
        <end position="70"/>
    </location>
</feature>
<keyword evidence="7" id="KW-0695">RNA-directed DNA polymerase</keyword>
<dbReference type="Pfam" id="PF00078">
    <property type="entry name" value="RVT_1"/>
    <property type="match status" value="1"/>
</dbReference>
<reference evidence="10" key="1">
    <citation type="journal article" date="2007" name="PLoS ONE">
        <title>The first genome sequence of an elite grapevine cultivar (Pinot noir Vitis vinifera L.): coping with a highly heterozygous genome.</title>
        <authorList>
            <person name="Velasco R."/>
            <person name="Zharkikh A."/>
            <person name="Troggio M."/>
            <person name="Cartwright D.A."/>
            <person name="Cestaro A."/>
            <person name="Pruss D."/>
            <person name="Pindo M."/>
            <person name="FitzGerald L.M."/>
            <person name="Vezzulli S."/>
            <person name="Reid J."/>
            <person name="Malacarne G."/>
            <person name="Iliev D."/>
            <person name="Coppola G."/>
            <person name="Wardell B."/>
            <person name="Micheletti D."/>
            <person name="Macalma T."/>
            <person name="Facci M."/>
            <person name="Mitchell J.T."/>
            <person name="Perazzolli M."/>
            <person name="Eldredge G."/>
            <person name="Gatto P."/>
            <person name="Oyzerski R."/>
            <person name="Moretto M."/>
            <person name="Gutin N."/>
            <person name="Stefanini M."/>
            <person name="Chen Y."/>
            <person name="Segala C."/>
            <person name="Davenport C."/>
            <person name="Dematte L."/>
            <person name="Mraz A."/>
            <person name="Battilana J."/>
            <person name="Stormo K."/>
            <person name="Costa F."/>
            <person name="Tao Q."/>
            <person name="Si-Ammour A."/>
            <person name="Harkins T."/>
            <person name="Lackey A."/>
            <person name="Perbost C."/>
            <person name="Taillon B."/>
            <person name="Stella A."/>
            <person name="Solovyev V."/>
            <person name="Fawcett J.A."/>
            <person name="Sterck L."/>
            <person name="Vandepoele K."/>
            <person name="Grando S.M."/>
            <person name="Toppo S."/>
            <person name="Moser C."/>
            <person name="Lanchbury J."/>
            <person name="Bogden R."/>
            <person name="Skolnick M."/>
            <person name="Sgaramella V."/>
            <person name="Bhatnagar S.K."/>
            <person name="Fontana P."/>
            <person name="Gutin A."/>
            <person name="Van de Peer Y."/>
            <person name="Salamini F."/>
            <person name="Viola R."/>
        </authorList>
    </citation>
    <scope>NUCLEOTIDE SEQUENCE</scope>
</reference>
<keyword evidence="4" id="KW-0540">Nuclease</keyword>
<dbReference type="InterPro" id="IPR041588">
    <property type="entry name" value="Integrase_H2C2"/>
</dbReference>
<dbReference type="CDD" id="cd01647">
    <property type="entry name" value="RT_LTR"/>
    <property type="match status" value="1"/>
</dbReference>
<dbReference type="Gene3D" id="3.10.10.10">
    <property type="entry name" value="HIV Type 1 Reverse Transcriptase, subunit A, domain 1"/>
    <property type="match status" value="2"/>
</dbReference>
<evidence type="ECO:0000256" key="4">
    <source>
        <dbReference type="ARBA" id="ARBA00022722"/>
    </source>
</evidence>
<evidence type="ECO:0000256" key="6">
    <source>
        <dbReference type="ARBA" id="ARBA00022801"/>
    </source>
</evidence>
<dbReference type="GO" id="GO:0004519">
    <property type="term" value="F:endonuclease activity"/>
    <property type="evidence" value="ECO:0007669"/>
    <property type="project" value="UniProtKB-KW"/>
</dbReference>
<dbReference type="PANTHER" id="PTHR37984">
    <property type="entry name" value="PROTEIN CBG26694"/>
    <property type="match status" value="1"/>
</dbReference>
<feature type="region of interest" description="Disordered" evidence="8">
    <location>
        <begin position="18"/>
        <end position="70"/>
    </location>
</feature>
<protein>
    <recommendedName>
        <fullName evidence="1">RNA-directed DNA polymerase</fullName>
        <ecNumber evidence="1">2.7.7.49</ecNumber>
    </recommendedName>
</protein>
<dbReference type="InterPro" id="IPR043502">
    <property type="entry name" value="DNA/RNA_pol_sf"/>
</dbReference>
<dbReference type="InterPro" id="IPR021109">
    <property type="entry name" value="Peptidase_aspartic_dom_sf"/>
</dbReference>
<dbReference type="Pfam" id="PF17921">
    <property type="entry name" value="Integrase_H2C2"/>
    <property type="match status" value="1"/>
</dbReference>
<feature type="domain" description="Integrase catalytic" evidence="9">
    <location>
        <begin position="875"/>
        <end position="973"/>
    </location>
</feature>
<dbReference type="InterPro" id="IPR012337">
    <property type="entry name" value="RNaseH-like_sf"/>
</dbReference>
<dbReference type="AlphaFoldDB" id="A5CBU1"/>
<evidence type="ECO:0000313" key="10">
    <source>
        <dbReference type="EMBL" id="CAN77794.1"/>
    </source>
</evidence>
<dbReference type="CDD" id="cd09274">
    <property type="entry name" value="RNase_HI_RT_Ty3"/>
    <property type="match status" value="1"/>
</dbReference>
<dbReference type="GO" id="GO:0015074">
    <property type="term" value="P:DNA integration"/>
    <property type="evidence" value="ECO:0007669"/>
    <property type="project" value="InterPro"/>
</dbReference>
<feature type="compositionally biased region" description="Basic and acidic residues" evidence="8">
    <location>
        <begin position="22"/>
        <end position="49"/>
    </location>
</feature>
<dbReference type="Gene3D" id="3.30.70.270">
    <property type="match status" value="2"/>
</dbReference>
<dbReference type="GO" id="GO:0003676">
    <property type="term" value="F:nucleic acid binding"/>
    <property type="evidence" value="ECO:0007669"/>
    <property type="project" value="InterPro"/>
</dbReference>
<keyword evidence="5" id="KW-0255">Endonuclease</keyword>
<dbReference type="SUPFAM" id="SSF56672">
    <property type="entry name" value="DNA/RNA polymerases"/>
    <property type="match status" value="1"/>
</dbReference>
<dbReference type="Pfam" id="PF17917">
    <property type="entry name" value="RT_RNaseH"/>
    <property type="match status" value="1"/>
</dbReference>
<dbReference type="InterPro" id="IPR036397">
    <property type="entry name" value="RNaseH_sf"/>
</dbReference>
<dbReference type="Pfam" id="PF00665">
    <property type="entry name" value="rve"/>
    <property type="match status" value="1"/>
</dbReference>
<evidence type="ECO:0000256" key="2">
    <source>
        <dbReference type="ARBA" id="ARBA00022679"/>
    </source>
</evidence>
<dbReference type="GO" id="GO:0016787">
    <property type="term" value="F:hydrolase activity"/>
    <property type="evidence" value="ECO:0007669"/>
    <property type="project" value="UniProtKB-KW"/>
</dbReference>
<dbReference type="Gene3D" id="1.10.340.70">
    <property type="match status" value="1"/>
</dbReference>
<evidence type="ECO:0000256" key="5">
    <source>
        <dbReference type="ARBA" id="ARBA00022759"/>
    </source>
</evidence>
<evidence type="ECO:0000259" key="9">
    <source>
        <dbReference type="PROSITE" id="PS50994"/>
    </source>
</evidence>
<evidence type="ECO:0000256" key="7">
    <source>
        <dbReference type="ARBA" id="ARBA00022918"/>
    </source>
</evidence>
<dbReference type="InterPro" id="IPR050951">
    <property type="entry name" value="Retrovirus_Pol_polyprotein"/>
</dbReference>
<dbReference type="GO" id="GO:0003964">
    <property type="term" value="F:RNA-directed DNA polymerase activity"/>
    <property type="evidence" value="ECO:0007669"/>
    <property type="project" value="UniProtKB-KW"/>
</dbReference>
<sequence length="1135" mass="131385">MEAQEGESLNVREIKAVITLRSGKEVDQPTSKPKHDEESVVEKEKSEKNKGKRKEKSAKKDDHESSVDEELKRIVIKEDTMKKHMPPPFPQALHGKKETNNASENFEVLRQVKVNIPLLDMIKQVLTYAKFLKDLCIVKRGLNVNKKAFLTEQVNRLVKIPRGMIEDVLVQVDKFYNLVDFVVLDMDPVVKATNHVPIILRRPFLATSNAIINCRNGVMQLTFGNMTLELNIFHLCQKHIHPKEEEGPEEVCMIDTLEEEHCDQKMQEDLVESFGDLDKGLPEPSDLLATLSPWKRREEILLLFNEEEMQRATKEEPPKLIIKPLPTELKYAYLEEDKKCPIVIPSALTIHQEDCLLEVLRRCKKAIGWQISYLKGIIPLRRLNPHMQEVVRAKVLKLLQVVFIYSILDSPWVSPTQVVPKKSGITVMQNDKGEEVSTRLTTGWRVCIDYRRLNAVTRNDHFPLPFIDSVLEIEIDVEDQEKTIFTCPFGTYAYRKMPFSLCNAPATFQRCMLSIFSDMVEHTMEVFMDDITIYGSTFDECLINLEAILNRCIKKDLVLNWEKCHFMVHQGIVLGHIISKQVIEVDKAKVELIVKLPASTNVKGVRQFLGHVQFYRSDFAMGVVLGQREDGKPYVIYYVSKTLNEAQRNYTTTEKELLAIVFALDKFCAYLVGSFIVVFIDHSALKYLLTKQDAKARMIRWILLLQEFNLHIKDKKGVENVVADHLSRLAITHNSHGLPINDDFLEESLMLVEVAPWYAHIANYLVIGEVLSEWKTQDKKHFFAKIHAYYWEEPFLFKYCADQIIRKCVPDEEQQGILSHCHENACGGHFAFQKTTMRMLQSGFCWPSLFKDAHTMCKSCDRCQRLVKLTRRNMMPLNPILIVDIFYVWGIDFMGPFPMSFDYSYILVGVDYVSKWVEVVPCKHNDHRVVLKFLKENIFSRFGVPKAIISDRGTHFCNKPFETLLAKYGASLTRPFLGCLLIAQSYGKACHLPVEFEYKAWWAIKKLNKDLSRIGLKRFLDLNEMEELRNDAYINSKIAKEKLKMWHDQLISCKDFQKGQRVLLYDSKLHVFSGKLKSRWIDPFTIHQVHSNGVVELLNFNSIGSFKMNGHRLKPFKEPFSQDNEEFILLDPHQA</sequence>
<evidence type="ECO:0000256" key="1">
    <source>
        <dbReference type="ARBA" id="ARBA00012493"/>
    </source>
</evidence>
<proteinExistence type="predicted"/>